<evidence type="ECO:0000256" key="2">
    <source>
        <dbReference type="ARBA" id="ARBA00022553"/>
    </source>
</evidence>
<dbReference type="CDD" id="cd05930">
    <property type="entry name" value="A_NRPS"/>
    <property type="match status" value="1"/>
</dbReference>
<dbReference type="GO" id="GO:0005737">
    <property type="term" value="C:cytoplasm"/>
    <property type="evidence" value="ECO:0007669"/>
    <property type="project" value="TreeGrafter"/>
</dbReference>
<dbReference type="InterPro" id="IPR020806">
    <property type="entry name" value="PKS_PP-bd"/>
</dbReference>
<dbReference type="PROSITE" id="PS00455">
    <property type="entry name" value="AMP_BINDING"/>
    <property type="match status" value="1"/>
</dbReference>
<dbReference type="SMART" id="SM00823">
    <property type="entry name" value="PKS_PP"/>
    <property type="match status" value="1"/>
</dbReference>
<dbReference type="Gene3D" id="3.40.50.12780">
    <property type="entry name" value="N-terminal domain of ligase-like"/>
    <property type="match status" value="1"/>
</dbReference>
<dbReference type="GO" id="GO:0031177">
    <property type="term" value="F:phosphopantetheine binding"/>
    <property type="evidence" value="ECO:0007669"/>
    <property type="project" value="InterPro"/>
</dbReference>
<dbReference type="InterPro" id="IPR025110">
    <property type="entry name" value="AMP-bd_C"/>
</dbReference>
<evidence type="ECO:0000256" key="1">
    <source>
        <dbReference type="ARBA" id="ARBA00022450"/>
    </source>
</evidence>
<feature type="domain" description="Carrier" evidence="3">
    <location>
        <begin position="501"/>
        <end position="576"/>
    </location>
</feature>
<evidence type="ECO:0000313" key="4">
    <source>
        <dbReference type="EMBL" id="MQT04146.1"/>
    </source>
</evidence>
<accession>A0A646KT11</accession>
<dbReference type="NCBIfam" id="TIGR01733">
    <property type="entry name" value="AA-adenyl-dom"/>
    <property type="match status" value="1"/>
</dbReference>
<dbReference type="Pfam" id="PF00501">
    <property type="entry name" value="AMP-binding"/>
    <property type="match status" value="1"/>
</dbReference>
<protein>
    <submittedName>
        <fullName evidence="4">Amino acid adenylation domain-containing protein</fullName>
    </submittedName>
</protein>
<dbReference type="SUPFAM" id="SSF56801">
    <property type="entry name" value="Acetyl-CoA synthetase-like"/>
    <property type="match status" value="1"/>
</dbReference>
<dbReference type="PANTHER" id="PTHR45527:SF1">
    <property type="entry name" value="FATTY ACID SYNTHASE"/>
    <property type="match status" value="1"/>
</dbReference>
<evidence type="ECO:0000313" key="5">
    <source>
        <dbReference type="Proteomes" id="UP000419138"/>
    </source>
</evidence>
<dbReference type="PROSITE" id="PS50075">
    <property type="entry name" value="CARRIER"/>
    <property type="match status" value="1"/>
</dbReference>
<dbReference type="Pfam" id="PF13193">
    <property type="entry name" value="AMP-binding_C"/>
    <property type="match status" value="1"/>
</dbReference>
<sequence length="584" mass="60326">MDGPVVDFDAELNVALRVAEFARTRPDVRAVRAQDGAFGFAELGRRVEALAARLTSHGVGPETPVGVHLGRSRYLVTALLAVWRVGGVFVPLDPAHPAARLAAAARDAGVTVLVADKALPLGEPGVPVIDPAADHDPPAAGTPPAPVPLPGSLAYIVYTSGTTGEPKGVGITYGNVAGLLAAVAELAPREGLDGGNVLAPGFDGWLWSTLIPLSRGRGVVLADPRDGADDLFAEPLGIVTATPSLLAAQDVPPPGTGPATVVAAGEVCPPELAERWSSGRRFLNAYGPTETTICATWADTAAGDDPATIGRPLPNYRLHVLDPALREVADGDTGELFIAGPGVGRGYRGRPGLTATRFLPAPSGDGGRMYRTGDLVRRRPDGCLEFMGRSDQQLKIRGFRVEPAGVEAAALAVPGVVSAAAFPVPGPAGVTLGLAFMTASGEESAAETLRTHLGSVLPDHMAPTHLVPIDELPLTPAGKVDEAALVELCEAEASGPGKGTAPATPSEVLVAKVWSTALEQPVDIVEADFFELGGHSLLATRVVSALRAETGLRVTMRHLFAQRTVASVARQLDQLAEIRRASSA</sequence>
<dbReference type="InterPro" id="IPR029058">
    <property type="entry name" value="AB_hydrolase_fold"/>
</dbReference>
<keyword evidence="2" id="KW-0597">Phosphoprotein</keyword>
<dbReference type="Proteomes" id="UP000419138">
    <property type="component" value="Unassembled WGS sequence"/>
</dbReference>
<reference evidence="4 5" key="1">
    <citation type="submission" date="2019-05" db="EMBL/GenBank/DDBJ databases">
        <title>Comparative genomics and metabolomics analyses of clavulanic acid producing Streptomyces species provides insight into specialized metabolism and evolution of beta-lactam biosynthetic gene clusters.</title>
        <authorList>
            <person name="Moore M.A."/>
            <person name="Cruz-Morales P."/>
            <person name="Barona Gomez F."/>
            <person name="Kapil T."/>
        </authorList>
    </citation>
    <scope>NUCLEOTIDE SEQUENCE [LARGE SCALE GENOMIC DNA]</scope>
    <source>
        <strain evidence="4 5">NRRL 5741</strain>
    </source>
</reference>
<dbReference type="AlphaFoldDB" id="A0A646KT11"/>
<dbReference type="InterPro" id="IPR045851">
    <property type="entry name" value="AMP-bd_C_sf"/>
</dbReference>
<gene>
    <name evidence="4" type="ORF">FF041_29460</name>
</gene>
<dbReference type="PANTHER" id="PTHR45527">
    <property type="entry name" value="NONRIBOSOMAL PEPTIDE SYNTHETASE"/>
    <property type="match status" value="1"/>
</dbReference>
<dbReference type="GO" id="GO:0017000">
    <property type="term" value="P:antibiotic biosynthetic process"/>
    <property type="evidence" value="ECO:0007669"/>
    <property type="project" value="UniProtKB-ARBA"/>
</dbReference>
<dbReference type="InterPro" id="IPR010071">
    <property type="entry name" value="AA_adenyl_dom"/>
</dbReference>
<keyword evidence="1" id="KW-0596">Phosphopantetheine</keyword>
<dbReference type="GO" id="GO:0043041">
    <property type="term" value="P:amino acid activation for nonribosomal peptide biosynthetic process"/>
    <property type="evidence" value="ECO:0007669"/>
    <property type="project" value="TreeGrafter"/>
</dbReference>
<dbReference type="GO" id="GO:0044550">
    <property type="term" value="P:secondary metabolite biosynthetic process"/>
    <property type="evidence" value="ECO:0007669"/>
    <property type="project" value="TreeGrafter"/>
</dbReference>
<dbReference type="InterPro" id="IPR036736">
    <property type="entry name" value="ACP-like_sf"/>
</dbReference>
<name>A0A646KT11_STRJU</name>
<dbReference type="InterPro" id="IPR000873">
    <property type="entry name" value="AMP-dep_synth/lig_dom"/>
</dbReference>
<dbReference type="InterPro" id="IPR006162">
    <property type="entry name" value="Ppantetheine_attach_site"/>
</dbReference>
<dbReference type="InterPro" id="IPR009081">
    <property type="entry name" value="PP-bd_ACP"/>
</dbReference>
<dbReference type="Gene3D" id="3.30.300.30">
    <property type="match status" value="1"/>
</dbReference>
<proteinExistence type="predicted"/>
<dbReference type="InterPro" id="IPR020845">
    <property type="entry name" value="AMP-binding_CS"/>
</dbReference>
<organism evidence="4 5">
    <name type="scientific">Streptomyces jumonjinensis</name>
    <dbReference type="NCBI Taxonomy" id="1945"/>
    <lineage>
        <taxon>Bacteria</taxon>
        <taxon>Bacillati</taxon>
        <taxon>Actinomycetota</taxon>
        <taxon>Actinomycetes</taxon>
        <taxon>Kitasatosporales</taxon>
        <taxon>Streptomycetaceae</taxon>
        <taxon>Streptomyces</taxon>
    </lineage>
</organism>
<dbReference type="PROSITE" id="PS00012">
    <property type="entry name" value="PHOSPHOPANTETHEINE"/>
    <property type="match status" value="1"/>
</dbReference>
<dbReference type="RefSeq" id="WP_153525578.1">
    <property type="nucleotide sequence ID" value="NZ_JBEPDZ010000015.1"/>
</dbReference>
<evidence type="ECO:0000259" key="3">
    <source>
        <dbReference type="PROSITE" id="PS50075"/>
    </source>
</evidence>
<dbReference type="Gene3D" id="3.40.50.1820">
    <property type="entry name" value="alpha/beta hydrolase"/>
    <property type="match status" value="1"/>
</dbReference>
<dbReference type="Pfam" id="PF00550">
    <property type="entry name" value="PP-binding"/>
    <property type="match status" value="1"/>
</dbReference>
<dbReference type="EMBL" id="VCLA01000184">
    <property type="protein sequence ID" value="MQT04146.1"/>
    <property type="molecule type" value="Genomic_DNA"/>
</dbReference>
<dbReference type="InterPro" id="IPR042099">
    <property type="entry name" value="ANL_N_sf"/>
</dbReference>
<dbReference type="SUPFAM" id="SSF47336">
    <property type="entry name" value="ACP-like"/>
    <property type="match status" value="1"/>
</dbReference>
<dbReference type="OrthoDB" id="2472181at2"/>
<comment type="caution">
    <text evidence="4">The sequence shown here is derived from an EMBL/GenBank/DDBJ whole genome shotgun (WGS) entry which is preliminary data.</text>
</comment>
<keyword evidence="5" id="KW-1185">Reference proteome</keyword>